<evidence type="ECO:0000259" key="5">
    <source>
        <dbReference type="Pfam" id="PF00588"/>
    </source>
</evidence>
<dbReference type="InterPro" id="IPR004384">
    <property type="entry name" value="RNA_MeTrfase_TrmJ/LasT"/>
</dbReference>
<evidence type="ECO:0000256" key="1">
    <source>
        <dbReference type="ARBA" id="ARBA00007228"/>
    </source>
</evidence>
<dbReference type="PANTHER" id="PTHR42786">
    <property type="entry name" value="TRNA/RRNA METHYLTRANSFERASE"/>
    <property type="match status" value="1"/>
</dbReference>
<organism evidence="6 7">
    <name type="scientific">Thalassolituus marinus</name>
    <dbReference type="NCBI Taxonomy" id="671053"/>
    <lineage>
        <taxon>Bacteria</taxon>
        <taxon>Pseudomonadati</taxon>
        <taxon>Pseudomonadota</taxon>
        <taxon>Gammaproteobacteria</taxon>
        <taxon>Oceanospirillales</taxon>
        <taxon>Oceanospirillaceae</taxon>
        <taxon>Thalassolituus</taxon>
    </lineage>
</organism>
<evidence type="ECO:0000256" key="3">
    <source>
        <dbReference type="ARBA" id="ARBA00022679"/>
    </source>
</evidence>
<accession>A0ABS7ZSR4</accession>
<evidence type="ECO:0000313" key="6">
    <source>
        <dbReference type="EMBL" id="MCA6064163.1"/>
    </source>
</evidence>
<dbReference type="GO" id="GO:0008168">
    <property type="term" value="F:methyltransferase activity"/>
    <property type="evidence" value="ECO:0007669"/>
    <property type="project" value="UniProtKB-KW"/>
</dbReference>
<comment type="similarity">
    <text evidence="1">Belongs to the class IV-like SAM-binding methyltransferase superfamily. RNA methyltransferase TrmH family.</text>
</comment>
<keyword evidence="7" id="KW-1185">Reference proteome</keyword>
<dbReference type="PANTHER" id="PTHR42786:SF6">
    <property type="entry name" value="TRNA_RRNA METHYLTRANSFERASE SPOU TYPE DOMAIN-CONTAINING PROTEIN"/>
    <property type="match status" value="1"/>
</dbReference>
<gene>
    <name evidence="6" type="ORF">I9W95_11155</name>
</gene>
<dbReference type="RefSeq" id="WP_225674868.1">
    <property type="nucleotide sequence ID" value="NZ_JAEDAH010000057.1"/>
</dbReference>
<evidence type="ECO:0000256" key="4">
    <source>
        <dbReference type="ARBA" id="ARBA00022691"/>
    </source>
</evidence>
<comment type="caution">
    <text evidence="6">The sequence shown here is derived from an EMBL/GenBank/DDBJ whole genome shotgun (WGS) entry which is preliminary data.</text>
</comment>
<dbReference type="SUPFAM" id="SSF75217">
    <property type="entry name" value="alpha/beta knot"/>
    <property type="match status" value="1"/>
</dbReference>
<protein>
    <submittedName>
        <fullName evidence="6">RNA methyltransferase</fullName>
    </submittedName>
</protein>
<reference evidence="6 7" key="1">
    <citation type="submission" date="2020-12" db="EMBL/GenBank/DDBJ databases">
        <title>Novel Thalassolituus-related marine hydrocarbonoclastic bacteria mediated algae-derived hydrocarbons mineralization in twilight zone of the northern South China Sea.</title>
        <authorList>
            <person name="Dong C."/>
        </authorList>
    </citation>
    <scope>NUCLEOTIDE SEQUENCE [LARGE SCALE GENOMIC DNA]</scope>
    <source>
        <strain evidence="6 7">IMCC1826</strain>
    </source>
</reference>
<dbReference type="EMBL" id="JAEDAH010000057">
    <property type="protein sequence ID" value="MCA6064163.1"/>
    <property type="molecule type" value="Genomic_DNA"/>
</dbReference>
<dbReference type="InterPro" id="IPR029026">
    <property type="entry name" value="tRNA_m1G_MTases_N"/>
</dbReference>
<dbReference type="InterPro" id="IPR029028">
    <property type="entry name" value="Alpha/beta_knot_MTases"/>
</dbReference>
<proteinExistence type="inferred from homology"/>
<sequence length="170" mass="18407">MVHIGIINPKDMTNVGSVLRAIGCFQADGLLYTGNRYRTALRYCTDTRNVQETVPATHVDDLLEAHSQLPAGTRLVCVELVEGATPLPEFEHPQQALYVFGPEDGSLPQSLVNAADAVVYVPTVGCLNLAATANILLYDRHVKLGGPAGQGDDLIRASRDNNNRLKVRKS</sequence>
<keyword evidence="2 6" id="KW-0489">Methyltransferase</keyword>
<evidence type="ECO:0000256" key="2">
    <source>
        <dbReference type="ARBA" id="ARBA00022603"/>
    </source>
</evidence>
<keyword evidence="4" id="KW-0949">S-adenosyl-L-methionine</keyword>
<feature type="domain" description="tRNA/rRNA methyltransferase SpoU type" evidence="5">
    <location>
        <begin position="2"/>
        <end position="138"/>
    </location>
</feature>
<dbReference type="GO" id="GO:0032259">
    <property type="term" value="P:methylation"/>
    <property type="evidence" value="ECO:0007669"/>
    <property type="project" value="UniProtKB-KW"/>
</dbReference>
<evidence type="ECO:0000313" key="7">
    <source>
        <dbReference type="Proteomes" id="UP000714380"/>
    </source>
</evidence>
<dbReference type="InterPro" id="IPR001537">
    <property type="entry name" value="SpoU_MeTrfase"/>
</dbReference>
<name>A0ABS7ZSR4_9GAMM</name>
<dbReference type="Gene3D" id="3.40.1280.10">
    <property type="match status" value="1"/>
</dbReference>
<keyword evidence="3" id="KW-0808">Transferase</keyword>
<dbReference type="Proteomes" id="UP000714380">
    <property type="component" value="Unassembled WGS sequence"/>
</dbReference>
<dbReference type="CDD" id="cd18098">
    <property type="entry name" value="SpoU-like"/>
    <property type="match status" value="1"/>
</dbReference>
<dbReference type="Pfam" id="PF00588">
    <property type="entry name" value="SpoU_methylase"/>
    <property type="match status" value="1"/>
</dbReference>